<dbReference type="InterPro" id="IPR000595">
    <property type="entry name" value="cNMP-bd_dom"/>
</dbReference>
<gene>
    <name evidence="7" type="ORF">QMY55_20780</name>
</gene>
<evidence type="ECO:0000256" key="4">
    <source>
        <dbReference type="SAM" id="SignalP"/>
    </source>
</evidence>
<dbReference type="EMBL" id="CP125947">
    <property type="protein sequence ID" value="WHS64894.1"/>
    <property type="molecule type" value="Genomic_DNA"/>
</dbReference>
<accession>A0ABY8SSH9</accession>
<dbReference type="InterPro" id="IPR018490">
    <property type="entry name" value="cNMP-bd_dom_sf"/>
</dbReference>
<feature type="chain" id="PRO_5045229908" evidence="4">
    <location>
        <begin position="18"/>
        <end position="223"/>
    </location>
</feature>
<protein>
    <submittedName>
        <fullName evidence="7">Crp/Fnr family transcriptional regulator</fullName>
    </submittedName>
</protein>
<keyword evidence="3" id="KW-0804">Transcription</keyword>
<keyword evidence="4" id="KW-0732">Signal</keyword>
<reference evidence="7 8" key="1">
    <citation type="submission" date="2023-05" db="EMBL/GenBank/DDBJ databases">
        <authorList>
            <person name="Yin Y."/>
            <person name="Lu Z."/>
        </authorList>
    </citation>
    <scope>NUCLEOTIDE SEQUENCE [LARGE SCALE GENOMIC DNA]</scope>
    <source>
        <strain evidence="7 8">ZM22</strain>
    </source>
</reference>
<dbReference type="InterPro" id="IPR012318">
    <property type="entry name" value="HTH_CRP"/>
</dbReference>
<dbReference type="SUPFAM" id="SSF46785">
    <property type="entry name" value="Winged helix' DNA-binding domain"/>
    <property type="match status" value="1"/>
</dbReference>
<proteinExistence type="predicted"/>
<name>A0ABY8SSH9_9BURK</name>
<dbReference type="Gene3D" id="1.10.10.10">
    <property type="entry name" value="Winged helix-like DNA-binding domain superfamily/Winged helix DNA-binding domain"/>
    <property type="match status" value="1"/>
</dbReference>
<keyword evidence="1" id="KW-0805">Transcription regulation</keyword>
<evidence type="ECO:0000256" key="2">
    <source>
        <dbReference type="ARBA" id="ARBA00023125"/>
    </source>
</evidence>
<evidence type="ECO:0000256" key="3">
    <source>
        <dbReference type="ARBA" id="ARBA00023163"/>
    </source>
</evidence>
<keyword evidence="2" id="KW-0238">DNA-binding</keyword>
<sequence length="223" mass="24984">MAISQIALASCRFFASAPPAALQFAAAHMEMRHLRKRELLGDIQLPFTGFGIVLQGAMQAVDMTMDGKEVALLSVQPYETFGHISLLAEQPLALTWVATSASTTVALMPEDRALQLMQFPELVLQLARSTSQQVCDLLSWQKIQAIHPVSARVCAWLLHHGRQQMEMQLPTHAELAWRLNTTRESVTRVLQKLLTDQVLQRDGDTWRITSPETLKDLTRGSER</sequence>
<evidence type="ECO:0000313" key="7">
    <source>
        <dbReference type="EMBL" id="WHS64894.1"/>
    </source>
</evidence>
<evidence type="ECO:0000259" key="5">
    <source>
        <dbReference type="PROSITE" id="PS50042"/>
    </source>
</evidence>
<feature type="signal peptide" evidence="4">
    <location>
        <begin position="1"/>
        <end position="17"/>
    </location>
</feature>
<dbReference type="Gene3D" id="2.60.120.10">
    <property type="entry name" value="Jelly Rolls"/>
    <property type="match status" value="1"/>
</dbReference>
<dbReference type="InterPro" id="IPR036388">
    <property type="entry name" value="WH-like_DNA-bd_sf"/>
</dbReference>
<dbReference type="PROSITE" id="PS51063">
    <property type="entry name" value="HTH_CRP_2"/>
    <property type="match status" value="1"/>
</dbReference>
<dbReference type="InterPro" id="IPR014710">
    <property type="entry name" value="RmlC-like_jellyroll"/>
</dbReference>
<dbReference type="PANTHER" id="PTHR24567:SF74">
    <property type="entry name" value="HTH-TYPE TRANSCRIPTIONAL REGULATOR ARCR"/>
    <property type="match status" value="1"/>
</dbReference>
<dbReference type="SUPFAM" id="SSF51206">
    <property type="entry name" value="cAMP-binding domain-like"/>
    <property type="match status" value="1"/>
</dbReference>
<evidence type="ECO:0000259" key="6">
    <source>
        <dbReference type="PROSITE" id="PS51063"/>
    </source>
</evidence>
<keyword evidence="8" id="KW-1185">Reference proteome</keyword>
<dbReference type="PROSITE" id="PS50042">
    <property type="entry name" value="CNMP_BINDING_3"/>
    <property type="match status" value="1"/>
</dbReference>
<dbReference type="Pfam" id="PF13545">
    <property type="entry name" value="HTH_Crp_2"/>
    <property type="match status" value="1"/>
</dbReference>
<evidence type="ECO:0000256" key="1">
    <source>
        <dbReference type="ARBA" id="ARBA00023015"/>
    </source>
</evidence>
<feature type="domain" description="HTH crp-type" evidence="6">
    <location>
        <begin position="147"/>
        <end position="212"/>
    </location>
</feature>
<feature type="domain" description="Cyclic nucleotide-binding" evidence="5">
    <location>
        <begin position="50"/>
        <end position="107"/>
    </location>
</feature>
<dbReference type="Pfam" id="PF00027">
    <property type="entry name" value="cNMP_binding"/>
    <property type="match status" value="1"/>
</dbReference>
<dbReference type="InterPro" id="IPR036390">
    <property type="entry name" value="WH_DNA-bd_sf"/>
</dbReference>
<dbReference type="CDD" id="cd00038">
    <property type="entry name" value="CAP_ED"/>
    <property type="match status" value="1"/>
</dbReference>
<dbReference type="RefSeq" id="WP_283486006.1">
    <property type="nucleotide sequence ID" value="NZ_CP125947.1"/>
</dbReference>
<dbReference type="Proteomes" id="UP001240697">
    <property type="component" value="Chromosome"/>
</dbReference>
<evidence type="ECO:0000313" key="8">
    <source>
        <dbReference type="Proteomes" id="UP001240697"/>
    </source>
</evidence>
<dbReference type="PANTHER" id="PTHR24567">
    <property type="entry name" value="CRP FAMILY TRANSCRIPTIONAL REGULATORY PROTEIN"/>
    <property type="match status" value="1"/>
</dbReference>
<organism evidence="7 8">
    <name type="scientific">Comamonas resistens</name>
    <dbReference type="NCBI Taxonomy" id="3046670"/>
    <lineage>
        <taxon>Bacteria</taxon>
        <taxon>Pseudomonadati</taxon>
        <taxon>Pseudomonadota</taxon>
        <taxon>Betaproteobacteria</taxon>
        <taxon>Burkholderiales</taxon>
        <taxon>Comamonadaceae</taxon>
        <taxon>Comamonas</taxon>
    </lineage>
</organism>
<dbReference type="InterPro" id="IPR050397">
    <property type="entry name" value="Env_Response_Regulators"/>
</dbReference>